<protein>
    <submittedName>
        <fullName evidence="1">Uncharacterized protein</fullName>
    </submittedName>
</protein>
<keyword evidence="2" id="KW-1185">Reference proteome</keyword>
<dbReference type="OrthoDB" id="6399386at2"/>
<dbReference type="AlphaFoldDB" id="A0A516SI44"/>
<evidence type="ECO:0000313" key="2">
    <source>
        <dbReference type="Proteomes" id="UP000317550"/>
    </source>
</evidence>
<organism evidence="1 2">
    <name type="scientific">Chitinimonas arctica</name>
    <dbReference type="NCBI Taxonomy" id="2594795"/>
    <lineage>
        <taxon>Bacteria</taxon>
        <taxon>Pseudomonadati</taxon>
        <taxon>Pseudomonadota</taxon>
        <taxon>Betaproteobacteria</taxon>
        <taxon>Neisseriales</taxon>
        <taxon>Chitinibacteraceae</taxon>
        <taxon>Chitinimonas</taxon>
    </lineage>
</organism>
<proteinExistence type="predicted"/>
<name>A0A516SI44_9NEIS</name>
<sequence length="178" mass="20049">MKKIAENAATHEDFKKLLDEQKELMRATEEIKADVSRNSWVEQQRWQLKERYYSIVLNNLGRFVGGARNIERRISAYGMNDEQAKHLGEPLKKMADAATAIGEITGVAGVFLTKESMQALAKLTDKFSKITDTSAFTAEAWKECETDALEIFKAVRLEAARELGISNSQGQAQDDMMQ</sequence>
<gene>
    <name evidence="1" type="ORF">FNU76_15870</name>
</gene>
<dbReference type="RefSeq" id="WP_144279096.1">
    <property type="nucleotide sequence ID" value="NZ_CP041730.1"/>
</dbReference>
<evidence type="ECO:0000313" key="1">
    <source>
        <dbReference type="EMBL" id="QDQ27708.1"/>
    </source>
</evidence>
<dbReference type="EMBL" id="CP041730">
    <property type="protein sequence ID" value="QDQ27708.1"/>
    <property type="molecule type" value="Genomic_DNA"/>
</dbReference>
<dbReference type="KEGG" id="cari:FNU76_15870"/>
<accession>A0A516SI44</accession>
<reference evidence="2" key="1">
    <citation type="submission" date="2019-07" db="EMBL/GenBank/DDBJ databases">
        <title>Chitinimonas sp. nov., isolated from Ny-Alesund, arctica soil.</title>
        <authorList>
            <person name="Xu Q."/>
            <person name="Peng F."/>
        </authorList>
    </citation>
    <scope>NUCLEOTIDE SEQUENCE [LARGE SCALE GENOMIC DNA]</scope>
    <source>
        <strain evidence="2">R3-44</strain>
    </source>
</reference>
<dbReference type="Proteomes" id="UP000317550">
    <property type="component" value="Chromosome"/>
</dbReference>